<keyword evidence="11" id="KW-0511">Multifunctional enzyme</keyword>
<dbReference type="Pfam" id="PF06831">
    <property type="entry name" value="H2TH"/>
    <property type="match status" value="1"/>
</dbReference>
<keyword evidence="9" id="KW-0234">DNA repair</keyword>
<dbReference type="InterPro" id="IPR015887">
    <property type="entry name" value="DNA_glyclase_Znf_dom_DNA_BS"/>
</dbReference>
<evidence type="ECO:0000256" key="14">
    <source>
        <dbReference type="PROSITE-ProRule" id="PRU00391"/>
    </source>
</evidence>
<keyword evidence="7" id="KW-0862">Zinc</keyword>
<dbReference type="Pfam" id="PF01149">
    <property type="entry name" value="Fapy_DNA_glyco"/>
    <property type="match status" value="1"/>
</dbReference>
<dbReference type="SMART" id="SM01232">
    <property type="entry name" value="H2TH"/>
    <property type="match status" value="1"/>
</dbReference>
<evidence type="ECO:0000256" key="2">
    <source>
        <dbReference type="ARBA" id="ARBA00012720"/>
    </source>
</evidence>
<evidence type="ECO:0000313" key="18">
    <source>
        <dbReference type="Proteomes" id="UP000004691"/>
    </source>
</evidence>
<reference evidence="17 18" key="1">
    <citation type="submission" date="2012-01" db="EMBL/GenBank/DDBJ databases">
        <title>Improved High-Quality Draft sequence of Saccharomonospora xinjiangensis XJ-54.</title>
        <authorList>
            <consortium name="US DOE Joint Genome Institute"/>
            <person name="Lucas S."/>
            <person name="Han J."/>
            <person name="Lapidus A."/>
            <person name="Cheng J.-F."/>
            <person name="Goodwin L."/>
            <person name="Pitluck S."/>
            <person name="Peters L."/>
            <person name="Mikhailova N."/>
            <person name="Teshima H."/>
            <person name="Detter J.C."/>
            <person name="Han C."/>
            <person name="Tapia R."/>
            <person name="Land M."/>
            <person name="Hauser L."/>
            <person name="Kyrpides N."/>
            <person name="Ivanova N."/>
            <person name="Pagani I."/>
            <person name="Brambilla E.-M."/>
            <person name="Klenk H.-P."/>
            <person name="Woyke T."/>
        </authorList>
    </citation>
    <scope>NUCLEOTIDE SEQUENCE [LARGE SCALE GENOMIC DNA]</scope>
    <source>
        <strain evidence="17 18">XJ-54</strain>
    </source>
</reference>
<dbReference type="Gene3D" id="1.10.8.50">
    <property type="match status" value="1"/>
</dbReference>
<keyword evidence="3" id="KW-0479">Metal-binding</keyword>
<evidence type="ECO:0000256" key="4">
    <source>
        <dbReference type="ARBA" id="ARBA00022763"/>
    </source>
</evidence>
<dbReference type="InterPro" id="IPR000214">
    <property type="entry name" value="Znf_DNA_glyclase/AP_lyase"/>
</dbReference>
<dbReference type="STRING" id="882086.SacxiDRAFT_3671"/>
<dbReference type="InterPro" id="IPR044090">
    <property type="entry name" value="Nei2_N"/>
</dbReference>
<dbReference type="GO" id="GO:0140078">
    <property type="term" value="F:class I DNA-(apurinic or apyrimidinic site) endonuclease activity"/>
    <property type="evidence" value="ECO:0007669"/>
    <property type="project" value="UniProtKB-EC"/>
</dbReference>
<dbReference type="Gene3D" id="3.20.190.10">
    <property type="entry name" value="MutM-like, N-terminal"/>
    <property type="match status" value="1"/>
</dbReference>
<evidence type="ECO:0000256" key="3">
    <source>
        <dbReference type="ARBA" id="ARBA00022723"/>
    </source>
</evidence>
<protein>
    <recommendedName>
        <fullName evidence="2">DNA-(apurinic or apyrimidinic site) lyase</fullName>
        <ecNumber evidence="2">4.2.99.18</ecNumber>
    </recommendedName>
</protein>
<evidence type="ECO:0000256" key="5">
    <source>
        <dbReference type="ARBA" id="ARBA00022771"/>
    </source>
</evidence>
<dbReference type="PANTHER" id="PTHR42697">
    <property type="entry name" value="ENDONUCLEASE 8"/>
    <property type="match status" value="1"/>
</dbReference>
<dbReference type="SUPFAM" id="SSF57716">
    <property type="entry name" value="Glucocorticoid receptor-like (DNA-binding domain)"/>
    <property type="match status" value="1"/>
</dbReference>
<dbReference type="CDD" id="cd08971">
    <property type="entry name" value="AcNei2_N"/>
    <property type="match status" value="1"/>
</dbReference>
<dbReference type="SUPFAM" id="SSF81624">
    <property type="entry name" value="N-terminal domain of MutM-like DNA repair proteins"/>
    <property type="match status" value="1"/>
</dbReference>
<dbReference type="GO" id="GO:0003684">
    <property type="term" value="F:damaged DNA binding"/>
    <property type="evidence" value="ECO:0007669"/>
    <property type="project" value="InterPro"/>
</dbReference>
<dbReference type="GO" id="GO:0008270">
    <property type="term" value="F:zinc ion binding"/>
    <property type="evidence" value="ECO:0007669"/>
    <property type="project" value="UniProtKB-KW"/>
</dbReference>
<evidence type="ECO:0000256" key="7">
    <source>
        <dbReference type="ARBA" id="ARBA00022833"/>
    </source>
</evidence>
<dbReference type="InterPro" id="IPR012319">
    <property type="entry name" value="FPG_cat"/>
</dbReference>
<dbReference type="InterPro" id="IPR010979">
    <property type="entry name" value="Ribosomal_uS13-like_H2TH"/>
</dbReference>
<keyword evidence="18" id="KW-1185">Reference proteome</keyword>
<evidence type="ECO:0000256" key="1">
    <source>
        <dbReference type="ARBA" id="ARBA00009409"/>
    </source>
</evidence>
<feature type="domain" description="Formamidopyrimidine-DNA glycosylase catalytic" evidence="16">
    <location>
        <begin position="2"/>
        <end position="98"/>
    </location>
</feature>
<evidence type="ECO:0000256" key="6">
    <source>
        <dbReference type="ARBA" id="ARBA00022801"/>
    </source>
</evidence>
<dbReference type="HOGENOM" id="CLU_038423_2_0_11"/>
<keyword evidence="6" id="KW-0378">Hydrolase</keyword>
<dbReference type="GO" id="GO:0000703">
    <property type="term" value="F:oxidized pyrimidine nucleobase lesion DNA N-glycosylase activity"/>
    <property type="evidence" value="ECO:0007669"/>
    <property type="project" value="TreeGrafter"/>
</dbReference>
<proteinExistence type="inferred from homology"/>
<dbReference type="SUPFAM" id="SSF46946">
    <property type="entry name" value="S13-like H2TH domain"/>
    <property type="match status" value="1"/>
</dbReference>
<dbReference type="GO" id="GO:0006284">
    <property type="term" value="P:base-excision repair"/>
    <property type="evidence" value="ECO:0007669"/>
    <property type="project" value="InterPro"/>
</dbReference>
<feature type="domain" description="FPG-type" evidence="15">
    <location>
        <begin position="223"/>
        <end position="261"/>
    </location>
</feature>
<evidence type="ECO:0000256" key="8">
    <source>
        <dbReference type="ARBA" id="ARBA00023125"/>
    </source>
</evidence>
<dbReference type="Proteomes" id="UP000004691">
    <property type="component" value="Unassembled WGS sequence"/>
</dbReference>
<sequence>MPEGDTVLHTGERLRAALVGRTLTRTDFRHPALATLDLTGLDVVAVRTVGKHLFLRFSDGTSLHSHLKMDGSWRVFTPGQRWSSPGHHARVILGNRSAEVVGFRVHDLAVVPTEQESRFVGHLGPDLLDPEWGPGHAATAVERLRQRPDAEIGEALLDQRVMAGIGNVYKTEICFLLGVSPWTPVAEVDAERTVKIARRLLSANAHRSRRTTTGMDVRGRRSWVYERTRHGCLRCGGRVRIADQGVGTRARPTWFCPRCQPGPAPA</sequence>
<keyword evidence="4" id="KW-0227">DNA damage</keyword>
<gene>
    <name evidence="17" type="ORF">SacxiDRAFT_3671</name>
</gene>
<dbReference type="PROSITE" id="PS51068">
    <property type="entry name" value="FPG_CAT"/>
    <property type="match status" value="1"/>
</dbReference>
<evidence type="ECO:0000256" key="12">
    <source>
        <dbReference type="ARBA" id="ARBA00023295"/>
    </source>
</evidence>
<evidence type="ECO:0000259" key="15">
    <source>
        <dbReference type="PROSITE" id="PS51066"/>
    </source>
</evidence>
<dbReference type="SMART" id="SM00898">
    <property type="entry name" value="Fapy_DNA_glyco"/>
    <property type="match status" value="1"/>
</dbReference>
<keyword evidence="5 14" id="KW-0863">Zinc-finger</keyword>
<comment type="catalytic activity">
    <reaction evidence="13">
        <text>2'-deoxyribonucleotide-(2'-deoxyribose 5'-phosphate)-2'-deoxyribonucleotide-DNA = a 3'-end 2'-deoxyribonucleotide-(2,3-dehydro-2,3-deoxyribose 5'-phosphate)-DNA + a 5'-end 5'-phospho-2'-deoxyribonucleoside-DNA + H(+)</text>
        <dbReference type="Rhea" id="RHEA:66592"/>
        <dbReference type="Rhea" id="RHEA-COMP:13180"/>
        <dbReference type="Rhea" id="RHEA-COMP:16897"/>
        <dbReference type="Rhea" id="RHEA-COMP:17067"/>
        <dbReference type="ChEBI" id="CHEBI:15378"/>
        <dbReference type="ChEBI" id="CHEBI:136412"/>
        <dbReference type="ChEBI" id="CHEBI:157695"/>
        <dbReference type="ChEBI" id="CHEBI:167181"/>
        <dbReference type="EC" id="4.2.99.18"/>
    </reaction>
</comment>
<dbReference type="AlphaFoldDB" id="I0V6W1"/>
<keyword evidence="8" id="KW-0238">DNA-binding</keyword>
<dbReference type="RefSeq" id="WP_006240063.1">
    <property type="nucleotide sequence ID" value="NZ_JH636049.1"/>
</dbReference>
<dbReference type="EMBL" id="JH636049">
    <property type="protein sequence ID" value="EID55864.1"/>
    <property type="molecule type" value="Genomic_DNA"/>
</dbReference>
<keyword evidence="12" id="KW-0326">Glycosidase</keyword>
<comment type="similarity">
    <text evidence="1">Belongs to the FPG family.</text>
</comment>
<organism evidence="17 18">
    <name type="scientific">Saccharomonospora xinjiangensis XJ-54</name>
    <dbReference type="NCBI Taxonomy" id="882086"/>
    <lineage>
        <taxon>Bacteria</taxon>
        <taxon>Bacillati</taxon>
        <taxon>Actinomycetota</taxon>
        <taxon>Actinomycetes</taxon>
        <taxon>Pseudonocardiales</taxon>
        <taxon>Pseudonocardiaceae</taxon>
        <taxon>Saccharomonospora</taxon>
    </lineage>
</organism>
<dbReference type="PROSITE" id="PS01242">
    <property type="entry name" value="ZF_FPG_1"/>
    <property type="match status" value="1"/>
</dbReference>
<name>I0V6W1_9PSEU</name>
<evidence type="ECO:0000256" key="13">
    <source>
        <dbReference type="ARBA" id="ARBA00044632"/>
    </source>
</evidence>
<accession>I0V6W1</accession>
<dbReference type="EC" id="4.2.99.18" evidence="2"/>
<evidence type="ECO:0000256" key="9">
    <source>
        <dbReference type="ARBA" id="ARBA00023204"/>
    </source>
</evidence>
<dbReference type="InterPro" id="IPR015886">
    <property type="entry name" value="H2TH_FPG"/>
</dbReference>
<keyword evidence="10" id="KW-0456">Lyase</keyword>
<dbReference type="OrthoDB" id="9800855at2"/>
<evidence type="ECO:0000313" key="17">
    <source>
        <dbReference type="EMBL" id="EID55864.1"/>
    </source>
</evidence>
<evidence type="ECO:0000259" key="16">
    <source>
        <dbReference type="PROSITE" id="PS51068"/>
    </source>
</evidence>
<dbReference type="InterPro" id="IPR035937">
    <property type="entry name" value="FPG_N"/>
</dbReference>
<dbReference type="PANTHER" id="PTHR42697:SF1">
    <property type="entry name" value="ENDONUCLEASE 8"/>
    <property type="match status" value="1"/>
</dbReference>
<evidence type="ECO:0000256" key="10">
    <source>
        <dbReference type="ARBA" id="ARBA00023239"/>
    </source>
</evidence>
<dbReference type="eggNOG" id="COG0266">
    <property type="taxonomic scope" value="Bacteria"/>
</dbReference>
<dbReference type="PROSITE" id="PS51066">
    <property type="entry name" value="ZF_FPG_2"/>
    <property type="match status" value="1"/>
</dbReference>
<evidence type="ECO:0000256" key="11">
    <source>
        <dbReference type="ARBA" id="ARBA00023268"/>
    </source>
</evidence>